<gene>
    <name evidence="2" type="ORF">NDU88_004826</name>
</gene>
<feature type="region of interest" description="Disordered" evidence="1">
    <location>
        <begin position="1"/>
        <end position="42"/>
    </location>
</feature>
<protein>
    <submittedName>
        <fullName evidence="2">Uncharacterized protein</fullName>
    </submittedName>
</protein>
<keyword evidence="3" id="KW-1185">Reference proteome</keyword>
<reference evidence="2" key="1">
    <citation type="journal article" date="2022" name="bioRxiv">
        <title>Sequencing and chromosome-scale assembly of the giantPleurodeles waltlgenome.</title>
        <authorList>
            <person name="Brown T."/>
            <person name="Elewa A."/>
            <person name="Iarovenko S."/>
            <person name="Subramanian E."/>
            <person name="Araus A.J."/>
            <person name="Petzold A."/>
            <person name="Susuki M."/>
            <person name="Suzuki K.-i.T."/>
            <person name="Hayashi T."/>
            <person name="Toyoda A."/>
            <person name="Oliveira C."/>
            <person name="Osipova E."/>
            <person name="Leigh N.D."/>
            <person name="Simon A."/>
            <person name="Yun M.H."/>
        </authorList>
    </citation>
    <scope>NUCLEOTIDE SEQUENCE</scope>
    <source>
        <strain evidence="2">20211129_DDA</strain>
        <tissue evidence="2">Liver</tissue>
    </source>
</reference>
<sequence length="91" mass="9654">MGKDKVRQSSQQTKIDQYMGSGSWGNQPVEGTGGLQEPHGSTGGIQILVGIEASGATGQAKIKAIVLHINLPRVDIRKVSEKSVSTEQHES</sequence>
<dbReference type="EMBL" id="JANPWB010000001">
    <property type="protein sequence ID" value="KAJ1217231.1"/>
    <property type="molecule type" value="Genomic_DNA"/>
</dbReference>
<name>A0AAV7WWY4_PLEWA</name>
<dbReference type="AlphaFoldDB" id="A0AAV7WWY4"/>
<organism evidence="2 3">
    <name type="scientific">Pleurodeles waltl</name>
    <name type="common">Iberian ribbed newt</name>
    <dbReference type="NCBI Taxonomy" id="8319"/>
    <lineage>
        <taxon>Eukaryota</taxon>
        <taxon>Metazoa</taxon>
        <taxon>Chordata</taxon>
        <taxon>Craniata</taxon>
        <taxon>Vertebrata</taxon>
        <taxon>Euteleostomi</taxon>
        <taxon>Amphibia</taxon>
        <taxon>Batrachia</taxon>
        <taxon>Caudata</taxon>
        <taxon>Salamandroidea</taxon>
        <taxon>Salamandridae</taxon>
        <taxon>Pleurodelinae</taxon>
        <taxon>Pleurodeles</taxon>
    </lineage>
</organism>
<evidence type="ECO:0000256" key="1">
    <source>
        <dbReference type="SAM" id="MobiDB-lite"/>
    </source>
</evidence>
<evidence type="ECO:0000313" key="3">
    <source>
        <dbReference type="Proteomes" id="UP001066276"/>
    </source>
</evidence>
<proteinExistence type="predicted"/>
<dbReference type="Proteomes" id="UP001066276">
    <property type="component" value="Chromosome 1_1"/>
</dbReference>
<accession>A0AAV7WWY4</accession>
<evidence type="ECO:0000313" key="2">
    <source>
        <dbReference type="EMBL" id="KAJ1217231.1"/>
    </source>
</evidence>
<comment type="caution">
    <text evidence="2">The sequence shown here is derived from an EMBL/GenBank/DDBJ whole genome shotgun (WGS) entry which is preliminary data.</text>
</comment>